<protein>
    <submittedName>
        <fullName evidence="2">Uncharacterized protein</fullName>
    </submittedName>
</protein>
<proteinExistence type="predicted"/>
<feature type="compositionally biased region" description="Gly residues" evidence="1">
    <location>
        <begin position="1"/>
        <end position="11"/>
    </location>
</feature>
<name>A0A9Q1ESE5_SYNKA</name>
<keyword evidence="3" id="KW-1185">Reference proteome</keyword>
<comment type="caution">
    <text evidence="2">The sequence shown here is derived from an EMBL/GenBank/DDBJ whole genome shotgun (WGS) entry which is preliminary data.</text>
</comment>
<dbReference type="AlphaFoldDB" id="A0A9Q1ESE5"/>
<evidence type="ECO:0000256" key="1">
    <source>
        <dbReference type="SAM" id="MobiDB-lite"/>
    </source>
</evidence>
<sequence length="114" mass="11601">MGRPWGGGEGGRLALQPPCWADGGGGAGGGRRHRHRLRDQSTPYPPAPDTVDSITCGSAEITGLFTGSEPDESLTQGPGTLPARAGSSQLPAMGGLRRPALPAPLPPAPTHPHL</sequence>
<reference evidence="2" key="1">
    <citation type="journal article" date="2023" name="Science">
        <title>Genome structures resolve the early diversification of teleost fishes.</title>
        <authorList>
            <person name="Parey E."/>
            <person name="Louis A."/>
            <person name="Montfort J."/>
            <person name="Bouchez O."/>
            <person name="Roques C."/>
            <person name="Iampietro C."/>
            <person name="Lluch J."/>
            <person name="Castinel A."/>
            <person name="Donnadieu C."/>
            <person name="Desvignes T."/>
            <person name="Floi Bucao C."/>
            <person name="Jouanno E."/>
            <person name="Wen M."/>
            <person name="Mejri S."/>
            <person name="Dirks R."/>
            <person name="Jansen H."/>
            <person name="Henkel C."/>
            <person name="Chen W.J."/>
            <person name="Zahm M."/>
            <person name="Cabau C."/>
            <person name="Klopp C."/>
            <person name="Thompson A.W."/>
            <person name="Robinson-Rechavi M."/>
            <person name="Braasch I."/>
            <person name="Lecointre G."/>
            <person name="Bobe J."/>
            <person name="Postlethwait J.H."/>
            <person name="Berthelot C."/>
            <person name="Roest Crollius H."/>
            <person name="Guiguen Y."/>
        </authorList>
    </citation>
    <scope>NUCLEOTIDE SEQUENCE</scope>
    <source>
        <strain evidence="2">WJC10195</strain>
    </source>
</reference>
<organism evidence="2 3">
    <name type="scientific">Synaphobranchus kaupii</name>
    <name type="common">Kaup's arrowtooth eel</name>
    <dbReference type="NCBI Taxonomy" id="118154"/>
    <lineage>
        <taxon>Eukaryota</taxon>
        <taxon>Metazoa</taxon>
        <taxon>Chordata</taxon>
        <taxon>Craniata</taxon>
        <taxon>Vertebrata</taxon>
        <taxon>Euteleostomi</taxon>
        <taxon>Actinopterygii</taxon>
        <taxon>Neopterygii</taxon>
        <taxon>Teleostei</taxon>
        <taxon>Anguilliformes</taxon>
        <taxon>Synaphobranchidae</taxon>
        <taxon>Synaphobranchus</taxon>
    </lineage>
</organism>
<evidence type="ECO:0000313" key="2">
    <source>
        <dbReference type="EMBL" id="KAJ8344107.1"/>
    </source>
</evidence>
<dbReference type="Proteomes" id="UP001152622">
    <property type="component" value="Chromosome 13"/>
</dbReference>
<gene>
    <name evidence="2" type="ORF">SKAU_G00314360</name>
</gene>
<dbReference type="EMBL" id="JAINUF010000013">
    <property type="protein sequence ID" value="KAJ8344107.1"/>
    <property type="molecule type" value="Genomic_DNA"/>
</dbReference>
<feature type="region of interest" description="Disordered" evidence="1">
    <location>
        <begin position="1"/>
        <end position="51"/>
    </location>
</feature>
<accession>A0A9Q1ESE5</accession>
<feature type="region of interest" description="Disordered" evidence="1">
    <location>
        <begin position="67"/>
        <end position="114"/>
    </location>
</feature>
<feature type="compositionally biased region" description="Pro residues" evidence="1">
    <location>
        <begin position="101"/>
        <end position="114"/>
    </location>
</feature>
<evidence type="ECO:0000313" key="3">
    <source>
        <dbReference type="Proteomes" id="UP001152622"/>
    </source>
</evidence>